<accession>A0A8H7UQR1</accession>
<dbReference type="PRINTS" id="PR00219">
    <property type="entry name" value="SYNAPTOBREVN"/>
</dbReference>
<gene>
    <name evidence="4" type="ORF">INT44_001297</name>
</gene>
<keyword evidence="1" id="KW-0175">Coiled coil</keyword>
<reference evidence="4" key="1">
    <citation type="submission" date="2020-12" db="EMBL/GenBank/DDBJ databases">
        <title>Metabolic potential, ecology and presence of endohyphal bacteria is reflected in genomic diversity of Mucoromycotina.</title>
        <authorList>
            <person name="Muszewska A."/>
            <person name="Okrasinska A."/>
            <person name="Steczkiewicz K."/>
            <person name="Drgas O."/>
            <person name="Orlowska M."/>
            <person name="Perlinska-Lenart U."/>
            <person name="Aleksandrzak-Piekarczyk T."/>
            <person name="Szatraj K."/>
            <person name="Zielenkiewicz U."/>
            <person name="Pilsyk S."/>
            <person name="Malc E."/>
            <person name="Mieczkowski P."/>
            <person name="Kruszewska J.S."/>
            <person name="Biernat P."/>
            <person name="Pawlowska J."/>
        </authorList>
    </citation>
    <scope>NUCLEOTIDE SEQUENCE</scope>
    <source>
        <strain evidence="4">WA0000051536</strain>
    </source>
</reference>
<evidence type="ECO:0000259" key="3">
    <source>
        <dbReference type="PROSITE" id="PS50892"/>
    </source>
</evidence>
<comment type="caution">
    <text evidence="4">The sequence shown here is derived from an EMBL/GenBank/DDBJ whole genome shotgun (WGS) entry which is preliminary data.</text>
</comment>
<dbReference type="AlphaFoldDB" id="A0A8H7UQR1"/>
<dbReference type="GO" id="GO:0016192">
    <property type="term" value="P:vesicle-mediated transport"/>
    <property type="evidence" value="ECO:0007669"/>
    <property type="project" value="InterPro"/>
</dbReference>
<evidence type="ECO:0000313" key="5">
    <source>
        <dbReference type="Proteomes" id="UP000612746"/>
    </source>
</evidence>
<evidence type="ECO:0000313" key="4">
    <source>
        <dbReference type="EMBL" id="KAG2188543.1"/>
    </source>
</evidence>
<dbReference type="InterPro" id="IPR016444">
    <property type="entry name" value="Synaptobrevin/VAMP"/>
</dbReference>
<evidence type="ECO:0000256" key="1">
    <source>
        <dbReference type="PROSITE-ProRule" id="PRU00290"/>
    </source>
</evidence>
<feature type="domain" description="V-SNARE coiled-coil homology" evidence="3">
    <location>
        <begin position="1"/>
        <end position="46"/>
    </location>
</feature>
<dbReference type="PANTHER" id="PTHR45701">
    <property type="entry name" value="SYNAPTOBREVIN FAMILY MEMBER"/>
    <property type="match status" value="1"/>
</dbReference>
<dbReference type="SUPFAM" id="SSF58038">
    <property type="entry name" value="SNARE fusion complex"/>
    <property type="match status" value="1"/>
</dbReference>
<dbReference type="Pfam" id="PF00957">
    <property type="entry name" value="Synaptobrevin"/>
    <property type="match status" value="1"/>
</dbReference>
<feature type="transmembrane region" description="Helical" evidence="2">
    <location>
        <begin position="50"/>
        <end position="69"/>
    </location>
</feature>
<dbReference type="InterPro" id="IPR042855">
    <property type="entry name" value="V_SNARE_CC"/>
</dbReference>
<dbReference type="Proteomes" id="UP000612746">
    <property type="component" value="Unassembled WGS sequence"/>
</dbReference>
<dbReference type="PROSITE" id="PS50892">
    <property type="entry name" value="V_SNARE"/>
    <property type="match status" value="1"/>
</dbReference>
<proteinExistence type="predicted"/>
<name>A0A8H7UQR1_9FUNG</name>
<dbReference type="InterPro" id="IPR001388">
    <property type="entry name" value="Synaptobrevin-like"/>
</dbReference>
<dbReference type="EMBL" id="JAEPRA010000002">
    <property type="protein sequence ID" value="KAG2188543.1"/>
    <property type="molecule type" value="Genomic_DNA"/>
</dbReference>
<dbReference type="OrthoDB" id="190375at2759"/>
<keyword evidence="2" id="KW-1133">Transmembrane helix</keyword>
<sequence length="71" mass="8297">MQDNIDRVVDRGANLAQLQSKTDDLQATSGQFKRSANQVRKRMWWKDLKWKIIILVTLLIIIGIIVGKYQR</sequence>
<dbReference type="GO" id="GO:0016020">
    <property type="term" value="C:membrane"/>
    <property type="evidence" value="ECO:0007669"/>
    <property type="project" value="InterPro"/>
</dbReference>
<keyword evidence="2" id="KW-0812">Transmembrane</keyword>
<organism evidence="4 5">
    <name type="scientific">Umbelopsis vinacea</name>
    <dbReference type="NCBI Taxonomy" id="44442"/>
    <lineage>
        <taxon>Eukaryota</taxon>
        <taxon>Fungi</taxon>
        <taxon>Fungi incertae sedis</taxon>
        <taxon>Mucoromycota</taxon>
        <taxon>Mucoromycotina</taxon>
        <taxon>Umbelopsidomycetes</taxon>
        <taxon>Umbelopsidales</taxon>
        <taxon>Umbelopsidaceae</taxon>
        <taxon>Umbelopsis</taxon>
    </lineage>
</organism>
<evidence type="ECO:0000256" key="2">
    <source>
        <dbReference type="SAM" id="Phobius"/>
    </source>
</evidence>
<keyword evidence="5" id="KW-1185">Reference proteome</keyword>
<dbReference type="Gene3D" id="1.20.5.110">
    <property type="match status" value="1"/>
</dbReference>
<protein>
    <recommendedName>
        <fullName evidence="3">V-SNARE coiled-coil homology domain-containing protein</fullName>
    </recommendedName>
</protein>
<keyword evidence="2" id="KW-0472">Membrane</keyword>